<accession>A0A450ZNI1</accession>
<protein>
    <submittedName>
        <fullName evidence="1">Uncharacterized protein</fullName>
    </submittedName>
</protein>
<evidence type="ECO:0000313" key="2">
    <source>
        <dbReference type="EMBL" id="VFK57453.1"/>
    </source>
</evidence>
<dbReference type="AlphaFoldDB" id="A0A450ZNI1"/>
<sequence length="76" mass="8340">MHWKFSPRQKISRCARNDSAMNFVQAEIGTEMGTEDGHGLTAFSVAFQMHKVSPDGRDDSVMNFVQAGMGTEMGTA</sequence>
<organism evidence="1">
    <name type="scientific">Candidatus Kentrum sp. TUN</name>
    <dbReference type="NCBI Taxonomy" id="2126343"/>
    <lineage>
        <taxon>Bacteria</taxon>
        <taxon>Pseudomonadati</taxon>
        <taxon>Pseudomonadota</taxon>
        <taxon>Gammaproteobacteria</taxon>
        <taxon>Candidatus Kentrum</taxon>
    </lineage>
</organism>
<gene>
    <name evidence="1" type="ORF">BECKTUN1418E_GA0071001_10294</name>
    <name evidence="2" type="ORF">BECKTUN1418F_GA0071002_11164</name>
</gene>
<reference evidence="1" key="1">
    <citation type="submission" date="2019-02" db="EMBL/GenBank/DDBJ databases">
        <authorList>
            <person name="Gruber-Vodicka R. H."/>
            <person name="Seah K. B. B."/>
        </authorList>
    </citation>
    <scope>NUCLEOTIDE SEQUENCE</scope>
    <source>
        <strain evidence="1">BECK_BY2</strain>
        <strain evidence="2">BECK_BY3</strain>
    </source>
</reference>
<dbReference type="EMBL" id="CAADFV010000029">
    <property type="protein sequence ID" value="VFK55405.1"/>
    <property type="molecule type" value="Genomic_DNA"/>
</dbReference>
<evidence type="ECO:0000313" key="1">
    <source>
        <dbReference type="EMBL" id="VFK55405.1"/>
    </source>
</evidence>
<name>A0A450ZNI1_9GAMM</name>
<dbReference type="EMBL" id="CAADFY010000116">
    <property type="protein sequence ID" value="VFK57453.1"/>
    <property type="molecule type" value="Genomic_DNA"/>
</dbReference>
<proteinExistence type="predicted"/>